<dbReference type="EMBL" id="CP012752">
    <property type="protein sequence ID" value="ALG09434.1"/>
    <property type="molecule type" value="Genomic_DNA"/>
</dbReference>
<reference evidence="1 2" key="1">
    <citation type="submission" date="2015-07" db="EMBL/GenBank/DDBJ databases">
        <title>Genome sequencing of Kibdelosporangium phytohabitans.</title>
        <authorList>
            <person name="Qin S."/>
            <person name="Xing K."/>
        </authorList>
    </citation>
    <scope>NUCLEOTIDE SEQUENCE [LARGE SCALE GENOMIC DNA]</scope>
    <source>
        <strain evidence="1 2">KLBMP1111</strain>
    </source>
</reference>
<evidence type="ECO:0000313" key="2">
    <source>
        <dbReference type="Proteomes" id="UP000063699"/>
    </source>
</evidence>
<keyword evidence="2" id="KW-1185">Reference proteome</keyword>
<name>A0A0N9HQM9_9PSEU</name>
<dbReference type="Proteomes" id="UP000063699">
    <property type="component" value="Chromosome"/>
</dbReference>
<organism evidence="1 2">
    <name type="scientific">Kibdelosporangium phytohabitans</name>
    <dbReference type="NCBI Taxonomy" id="860235"/>
    <lineage>
        <taxon>Bacteria</taxon>
        <taxon>Bacillati</taxon>
        <taxon>Actinomycetota</taxon>
        <taxon>Actinomycetes</taxon>
        <taxon>Pseudonocardiales</taxon>
        <taxon>Pseudonocardiaceae</taxon>
        <taxon>Kibdelosporangium</taxon>
    </lineage>
</organism>
<evidence type="ECO:0000313" key="1">
    <source>
        <dbReference type="EMBL" id="ALG09434.1"/>
    </source>
</evidence>
<dbReference type="AlphaFoldDB" id="A0A0N9HQM9"/>
<protein>
    <submittedName>
        <fullName evidence="1">Uncharacterized protein</fullName>
    </submittedName>
</protein>
<gene>
    <name evidence="1" type="ORF">AOZ06_23245</name>
</gene>
<accession>A0A0N9HQM9</accession>
<sequence length="154" mass="17081">MCHGCLLYREEVRVLGLEPRECFRLIAEPQWVGIRHRVVDRCRVAIGVQLVVSLVGGVQVEVDDPPECCVQRCLSQVLVCCHGRVSGLNPVQVDEQLPVRISLDVLVRPVQDQPRLADSTRAGHGIERGARVFEFVSSSGERSRSGGQLPRDDC</sequence>
<proteinExistence type="predicted"/>
<dbReference type="KEGG" id="kphy:AOZ06_23245"/>